<dbReference type="GO" id="GO:0004867">
    <property type="term" value="F:serine-type endopeptidase inhibitor activity"/>
    <property type="evidence" value="ECO:0007669"/>
    <property type="project" value="InterPro"/>
</dbReference>
<dbReference type="OrthoDB" id="8179360at2759"/>
<proteinExistence type="inferred from homology"/>
<accession>A0A401RJQ7</accession>
<evidence type="ECO:0000259" key="3">
    <source>
        <dbReference type="SMART" id="SM00093"/>
    </source>
</evidence>
<dbReference type="EMBL" id="BEZZ01001411">
    <property type="protein sequence ID" value="GCC18375.1"/>
    <property type="molecule type" value="Genomic_DNA"/>
</dbReference>
<keyword evidence="2" id="KW-0812">Transmembrane</keyword>
<feature type="domain" description="Serpin" evidence="3">
    <location>
        <begin position="60"/>
        <end position="422"/>
    </location>
</feature>
<dbReference type="AlphaFoldDB" id="A0A401RJQ7"/>
<evidence type="ECO:0000313" key="4">
    <source>
        <dbReference type="EMBL" id="GCC18375.1"/>
    </source>
</evidence>
<sequence>MVERTGDRGESETAGYCIFDPGIIMCSLSILNLLLYLLFTVRRACPFQDTIRHLNTEFARNLYRKLTEGEEYRNIIISPAGVSIALELLQLGAKGNTFMQLENALGYTVHDAGVRRFLQSVYGDLANSTVGPAVRVACGLFVEASVQLSSPFSDDTAAWLNGSLHRVNLGNPNETAMLINKWVTTKSQGEIKDFMPQPMASASLTQIAVISTMYFKSTWENPFSTLQTRQLSFTRADGSVIKVPMMYQISAVNYGQVKTGSNQRLKVIELTYLEHAVSMLIVIPSERENPISSVESQITAHTLSAWTNSMRRMKMEVFLPKFKVQSKFNLKTVLTTLGITDIFDPTKADFSGISEQEKLFVSEAIHEAKIEVTEDGTKAAAATAVVLLKRSRALAFKADRPFFFLLRQTTGRILFMGRVMDPLE</sequence>
<protein>
    <recommendedName>
        <fullName evidence="3">Serpin domain-containing protein</fullName>
    </recommendedName>
</protein>
<dbReference type="SMART" id="SM00093">
    <property type="entry name" value="SERPIN"/>
    <property type="match status" value="1"/>
</dbReference>
<dbReference type="InterPro" id="IPR023796">
    <property type="entry name" value="Serpin_dom"/>
</dbReference>
<dbReference type="OMA" id="KGNCISY"/>
<dbReference type="Gene3D" id="3.30.497.10">
    <property type="entry name" value="Antithrombin, subunit I, domain 2"/>
    <property type="match status" value="1"/>
</dbReference>
<keyword evidence="5" id="KW-1185">Reference proteome</keyword>
<comment type="caution">
    <text evidence="4">The sequence shown here is derived from an EMBL/GenBank/DDBJ whole genome shotgun (WGS) entry which is preliminary data.</text>
</comment>
<dbReference type="STRING" id="137246.A0A401RJQ7"/>
<keyword evidence="2" id="KW-1133">Transmembrane helix</keyword>
<keyword evidence="2" id="KW-0472">Membrane</keyword>
<dbReference type="InterPro" id="IPR000215">
    <property type="entry name" value="Serpin_fam"/>
</dbReference>
<dbReference type="SUPFAM" id="SSF56574">
    <property type="entry name" value="Serpins"/>
    <property type="match status" value="1"/>
</dbReference>
<evidence type="ECO:0000256" key="2">
    <source>
        <dbReference type="SAM" id="Phobius"/>
    </source>
</evidence>
<evidence type="ECO:0000313" key="5">
    <source>
        <dbReference type="Proteomes" id="UP000287033"/>
    </source>
</evidence>
<feature type="transmembrane region" description="Helical" evidence="2">
    <location>
        <begin position="21"/>
        <end position="39"/>
    </location>
</feature>
<dbReference type="PANTHER" id="PTHR11461">
    <property type="entry name" value="SERINE PROTEASE INHIBITOR, SERPIN"/>
    <property type="match status" value="1"/>
</dbReference>
<dbReference type="GO" id="GO:0005615">
    <property type="term" value="C:extracellular space"/>
    <property type="evidence" value="ECO:0007669"/>
    <property type="project" value="InterPro"/>
</dbReference>
<dbReference type="InterPro" id="IPR042178">
    <property type="entry name" value="Serpin_sf_1"/>
</dbReference>
<gene>
    <name evidence="4" type="ORF">chiPu_0017913</name>
</gene>
<dbReference type="PROSITE" id="PS00284">
    <property type="entry name" value="SERPIN"/>
    <property type="match status" value="1"/>
</dbReference>
<dbReference type="PANTHER" id="PTHR11461:SF129">
    <property type="entry name" value="SERPIN E3"/>
    <property type="match status" value="1"/>
</dbReference>
<dbReference type="InterPro" id="IPR023795">
    <property type="entry name" value="Serpin_CS"/>
</dbReference>
<evidence type="ECO:0000256" key="1">
    <source>
        <dbReference type="RuleBase" id="RU000411"/>
    </source>
</evidence>
<name>A0A401RJQ7_CHIPU</name>
<dbReference type="Gene3D" id="2.30.39.10">
    <property type="entry name" value="Alpha-1-antitrypsin, domain 1"/>
    <property type="match status" value="1"/>
</dbReference>
<dbReference type="InterPro" id="IPR036186">
    <property type="entry name" value="Serpin_sf"/>
</dbReference>
<dbReference type="Pfam" id="PF00079">
    <property type="entry name" value="Serpin"/>
    <property type="match status" value="1"/>
</dbReference>
<comment type="similarity">
    <text evidence="1">Belongs to the serpin family.</text>
</comment>
<reference evidence="4 5" key="1">
    <citation type="journal article" date="2018" name="Nat. Ecol. Evol.">
        <title>Shark genomes provide insights into elasmobranch evolution and the origin of vertebrates.</title>
        <authorList>
            <person name="Hara Y"/>
            <person name="Yamaguchi K"/>
            <person name="Onimaru K"/>
            <person name="Kadota M"/>
            <person name="Koyanagi M"/>
            <person name="Keeley SD"/>
            <person name="Tatsumi K"/>
            <person name="Tanaka K"/>
            <person name="Motone F"/>
            <person name="Kageyama Y"/>
            <person name="Nozu R"/>
            <person name="Adachi N"/>
            <person name="Nishimura O"/>
            <person name="Nakagawa R"/>
            <person name="Tanegashima C"/>
            <person name="Kiyatake I"/>
            <person name="Matsumoto R"/>
            <person name="Murakumo K"/>
            <person name="Nishida K"/>
            <person name="Terakita A"/>
            <person name="Kuratani S"/>
            <person name="Sato K"/>
            <person name="Hyodo S Kuraku.S."/>
        </authorList>
    </citation>
    <scope>NUCLEOTIDE SEQUENCE [LARGE SCALE GENOMIC DNA]</scope>
</reference>
<organism evidence="4 5">
    <name type="scientific">Chiloscyllium punctatum</name>
    <name type="common">Brownbanded bambooshark</name>
    <name type="synonym">Hemiscyllium punctatum</name>
    <dbReference type="NCBI Taxonomy" id="137246"/>
    <lineage>
        <taxon>Eukaryota</taxon>
        <taxon>Metazoa</taxon>
        <taxon>Chordata</taxon>
        <taxon>Craniata</taxon>
        <taxon>Vertebrata</taxon>
        <taxon>Chondrichthyes</taxon>
        <taxon>Elasmobranchii</taxon>
        <taxon>Galeomorphii</taxon>
        <taxon>Galeoidea</taxon>
        <taxon>Orectolobiformes</taxon>
        <taxon>Hemiscylliidae</taxon>
        <taxon>Chiloscyllium</taxon>
    </lineage>
</organism>
<dbReference type="Proteomes" id="UP000287033">
    <property type="component" value="Unassembled WGS sequence"/>
</dbReference>
<dbReference type="InterPro" id="IPR042185">
    <property type="entry name" value="Serpin_sf_2"/>
</dbReference>